<dbReference type="AlphaFoldDB" id="A0AAV7CGY5"/>
<comment type="caution">
    <text evidence="2">The sequence shown here is derived from an EMBL/GenBank/DDBJ whole genome shotgun (WGS) entry which is preliminary data.</text>
</comment>
<reference evidence="2" key="1">
    <citation type="thesis" date="2020" institute="ProQuest LLC" country="789 East Eisenhower Parkway, Ann Arbor, MI, USA">
        <title>Comparative Genomics and Chromosome Evolution.</title>
        <authorList>
            <person name="Mudd A.B."/>
        </authorList>
    </citation>
    <scope>NUCLEOTIDE SEQUENCE</scope>
    <source>
        <strain evidence="2">237g6f4</strain>
        <tissue evidence="2">Blood</tissue>
    </source>
</reference>
<dbReference type="EMBL" id="WNYA01000003">
    <property type="protein sequence ID" value="KAG8584299.1"/>
    <property type="molecule type" value="Genomic_DNA"/>
</dbReference>
<proteinExistence type="predicted"/>
<gene>
    <name evidence="2" type="ORF">GDO81_008766</name>
</gene>
<name>A0AAV7CGY5_ENGPU</name>
<evidence type="ECO:0000313" key="3">
    <source>
        <dbReference type="Proteomes" id="UP000824782"/>
    </source>
</evidence>
<protein>
    <submittedName>
        <fullName evidence="2">Uncharacterized protein</fullName>
    </submittedName>
</protein>
<keyword evidence="3" id="KW-1185">Reference proteome</keyword>
<evidence type="ECO:0000256" key="1">
    <source>
        <dbReference type="SAM" id="MobiDB-lite"/>
    </source>
</evidence>
<evidence type="ECO:0000313" key="2">
    <source>
        <dbReference type="EMBL" id="KAG8584299.1"/>
    </source>
</evidence>
<sequence>MRLSMVLSLLRPAGPVVVGISLGFTLSLLSVTWVEDPCGPRFSAGQGGLSDSGHDVSVVRKPNSFPMENNENFEPKIIPYTPPDPQKAQKKPVR</sequence>
<dbReference type="Proteomes" id="UP000824782">
    <property type="component" value="Unassembled WGS sequence"/>
</dbReference>
<feature type="region of interest" description="Disordered" evidence="1">
    <location>
        <begin position="43"/>
        <end position="94"/>
    </location>
</feature>
<organism evidence="2 3">
    <name type="scientific">Engystomops pustulosus</name>
    <name type="common">Tungara frog</name>
    <name type="synonym">Physalaemus pustulosus</name>
    <dbReference type="NCBI Taxonomy" id="76066"/>
    <lineage>
        <taxon>Eukaryota</taxon>
        <taxon>Metazoa</taxon>
        <taxon>Chordata</taxon>
        <taxon>Craniata</taxon>
        <taxon>Vertebrata</taxon>
        <taxon>Euteleostomi</taxon>
        <taxon>Amphibia</taxon>
        <taxon>Batrachia</taxon>
        <taxon>Anura</taxon>
        <taxon>Neobatrachia</taxon>
        <taxon>Hyloidea</taxon>
        <taxon>Leptodactylidae</taxon>
        <taxon>Leiuperinae</taxon>
        <taxon>Engystomops</taxon>
    </lineage>
</organism>
<accession>A0AAV7CGY5</accession>